<gene>
    <name evidence="1" type="ORF">MYCIT1_LOCUS34950</name>
</gene>
<comment type="caution">
    <text evidence="1">The sequence shown here is derived from an EMBL/GenBank/DDBJ whole genome shotgun (WGS) entry which is preliminary data.</text>
</comment>
<evidence type="ECO:0000313" key="2">
    <source>
        <dbReference type="Proteomes" id="UP001295794"/>
    </source>
</evidence>
<protein>
    <submittedName>
        <fullName evidence="1">Uncharacterized protein</fullName>
    </submittedName>
</protein>
<evidence type="ECO:0000313" key="1">
    <source>
        <dbReference type="EMBL" id="CAK5282853.1"/>
    </source>
</evidence>
<feature type="non-terminal residue" evidence="1">
    <location>
        <position position="1"/>
    </location>
</feature>
<dbReference type="EMBL" id="CAVNYO010000463">
    <property type="protein sequence ID" value="CAK5282853.1"/>
    <property type="molecule type" value="Genomic_DNA"/>
</dbReference>
<reference evidence="1" key="1">
    <citation type="submission" date="2023-11" db="EMBL/GenBank/DDBJ databases">
        <authorList>
            <person name="De Vega J J."/>
            <person name="De Vega J J."/>
        </authorList>
    </citation>
    <scope>NUCLEOTIDE SEQUENCE</scope>
</reference>
<proteinExistence type="predicted"/>
<accession>A0AAD2HVE1</accession>
<dbReference type="Proteomes" id="UP001295794">
    <property type="component" value="Unassembled WGS sequence"/>
</dbReference>
<organism evidence="1 2">
    <name type="scientific">Mycena citricolor</name>
    <dbReference type="NCBI Taxonomy" id="2018698"/>
    <lineage>
        <taxon>Eukaryota</taxon>
        <taxon>Fungi</taxon>
        <taxon>Dikarya</taxon>
        <taxon>Basidiomycota</taxon>
        <taxon>Agaricomycotina</taxon>
        <taxon>Agaricomycetes</taxon>
        <taxon>Agaricomycetidae</taxon>
        <taxon>Agaricales</taxon>
        <taxon>Marasmiineae</taxon>
        <taxon>Mycenaceae</taxon>
        <taxon>Mycena</taxon>
    </lineage>
</organism>
<dbReference type="AlphaFoldDB" id="A0AAD2HVE1"/>
<name>A0AAD2HVE1_9AGAR</name>
<sequence length="142" mass="15284">PGPLGEVPSLGVHLGFNARPLTFFKLQVRFGVFQTSALGIVSHGISPRSILAPLQPSHTILSVSFPFVWSGQDAFRVSKAPASSKHAPLNMSSRTTLPRLKNVHSTDYIQIACTQKIAQVYYSRRLSKGDPGGAGSLAWIVS</sequence>
<keyword evidence="2" id="KW-1185">Reference proteome</keyword>